<dbReference type="SUPFAM" id="SSF111337">
    <property type="entry name" value="QueA-like"/>
    <property type="match status" value="1"/>
</dbReference>
<evidence type="ECO:0000256" key="7">
    <source>
        <dbReference type="ARBA" id="ARBA00022785"/>
    </source>
</evidence>
<keyword evidence="6 13" id="KW-0949">S-adenosyl-L-methionine</keyword>
<comment type="caution">
    <text evidence="14">The sequence shown here is derived from an EMBL/GenBank/DDBJ whole genome shotgun (WGS) entry which is preliminary data.</text>
</comment>
<sequence>MSHTYTVADFDYDLPDELIAQTPATRRDGSRLLHLDAGSQLHDRQFPDLAGLLRPHDLLVFNDTRVIKARLTGQKATGGKIEVLVERIVDTDRALAHVRASKSPGAGMRLVLADGAFEAEVLGRQGELFELRFPAPVLDLLDAHGATPLPPYITHAADQEDDTRYQTVYAREPGAVAAPTAGLHFDQPMLERLAAQGVARAFVTLHVGAGTFQPVRVDNLSDHIMHAEWYTVPPETVAAIERARQAGGRVIAVGTTSVRALESAAAQSQAQGAAGPAGIGAASGDTRLFITPGYTYHVVDALLTNFHLPQSTLLMLVSALAGVEPIRRAYAHAVAQRYRFFSYGDAMFIETPQP</sequence>
<evidence type="ECO:0000256" key="1">
    <source>
        <dbReference type="ARBA" id="ARBA00004496"/>
    </source>
</evidence>
<dbReference type="HAMAP" id="MF_00113">
    <property type="entry name" value="QueA"/>
    <property type="match status" value="1"/>
</dbReference>
<evidence type="ECO:0000256" key="9">
    <source>
        <dbReference type="ARBA" id="ARBA00061210"/>
    </source>
</evidence>
<dbReference type="EMBL" id="NEVP01000012">
    <property type="protein sequence ID" value="OZI45709.1"/>
    <property type="molecule type" value="Genomic_DNA"/>
</dbReference>
<dbReference type="Gene3D" id="2.40.10.240">
    <property type="entry name" value="QueA-like"/>
    <property type="match status" value="1"/>
</dbReference>
<dbReference type="InterPro" id="IPR036100">
    <property type="entry name" value="QueA_sf"/>
</dbReference>
<dbReference type="Gene3D" id="3.40.1780.10">
    <property type="entry name" value="QueA-like"/>
    <property type="match status" value="1"/>
</dbReference>
<dbReference type="NCBIfam" id="TIGR00113">
    <property type="entry name" value="queA"/>
    <property type="match status" value="1"/>
</dbReference>
<evidence type="ECO:0000313" key="14">
    <source>
        <dbReference type="EMBL" id="OZI45709.1"/>
    </source>
</evidence>
<dbReference type="Pfam" id="PF02547">
    <property type="entry name" value="Queuosine_synth"/>
    <property type="match status" value="1"/>
</dbReference>
<dbReference type="GO" id="GO:0008616">
    <property type="term" value="P:tRNA queuosine(34) biosynthetic process"/>
    <property type="evidence" value="ECO:0007669"/>
    <property type="project" value="UniProtKB-UniRule"/>
</dbReference>
<dbReference type="PANTHER" id="PTHR30307:SF0">
    <property type="entry name" value="S-ADENOSYLMETHIONINE:TRNA RIBOSYLTRANSFERASE-ISOMERASE"/>
    <property type="match status" value="1"/>
</dbReference>
<keyword evidence="7 13" id="KW-0671">Queuosine biosynthesis</keyword>
<keyword evidence="15" id="KW-1185">Reference proteome</keyword>
<evidence type="ECO:0000256" key="2">
    <source>
        <dbReference type="ARBA" id="ARBA00004691"/>
    </source>
</evidence>
<dbReference type="AlphaFoldDB" id="A0A261T7X2"/>
<dbReference type="PANTHER" id="PTHR30307">
    <property type="entry name" value="S-ADENOSYLMETHIONINE:TRNA RIBOSYLTRANSFERASE-ISOMERASE"/>
    <property type="match status" value="1"/>
</dbReference>
<protein>
    <recommendedName>
        <fullName evidence="11 13">S-adenosylmethionine:tRNA ribosyltransferase-isomerase</fullName>
        <ecNumber evidence="10 13">2.4.99.17</ecNumber>
    </recommendedName>
    <alternativeName>
        <fullName evidence="12 13">Queuosine biosynthesis protein QueA</fullName>
    </alternativeName>
</protein>
<keyword evidence="4 13" id="KW-0963">Cytoplasm</keyword>
<comment type="subunit">
    <text evidence="3 13">Monomer.</text>
</comment>
<dbReference type="InterPro" id="IPR042119">
    <property type="entry name" value="QueA_dom2"/>
</dbReference>
<dbReference type="GO" id="GO:0005737">
    <property type="term" value="C:cytoplasm"/>
    <property type="evidence" value="ECO:0007669"/>
    <property type="project" value="UniProtKB-SubCell"/>
</dbReference>
<comment type="pathway">
    <text evidence="2 13">tRNA modification; tRNA-queuosine biosynthesis.</text>
</comment>
<evidence type="ECO:0000256" key="10">
    <source>
        <dbReference type="ARBA" id="ARBA00066503"/>
    </source>
</evidence>
<evidence type="ECO:0000256" key="12">
    <source>
        <dbReference type="ARBA" id="ARBA00076160"/>
    </source>
</evidence>
<gene>
    <name evidence="13" type="primary">queA</name>
    <name evidence="14" type="ORF">CAL25_20960</name>
</gene>
<dbReference type="UniPathway" id="UPA00392"/>
<comment type="catalytic activity">
    <reaction evidence="8 13">
        <text>7-aminomethyl-7-carbaguanosine(34) in tRNA + S-adenosyl-L-methionine = epoxyqueuosine(34) in tRNA + adenine + L-methionine + 2 H(+)</text>
        <dbReference type="Rhea" id="RHEA:32155"/>
        <dbReference type="Rhea" id="RHEA-COMP:10342"/>
        <dbReference type="Rhea" id="RHEA-COMP:18582"/>
        <dbReference type="ChEBI" id="CHEBI:15378"/>
        <dbReference type="ChEBI" id="CHEBI:16708"/>
        <dbReference type="ChEBI" id="CHEBI:57844"/>
        <dbReference type="ChEBI" id="CHEBI:59789"/>
        <dbReference type="ChEBI" id="CHEBI:82833"/>
        <dbReference type="ChEBI" id="CHEBI:194443"/>
        <dbReference type="EC" id="2.4.99.17"/>
    </reaction>
</comment>
<evidence type="ECO:0000313" key="15">
    <source>
        <dbReference type="Proteomes" id="UP000216913"/>
    </source>
</evidence>
<dbReference type="NCBIfam" id="NF001140">
    <property type="entry name" value="PRK00147.1"/>
    <property type="match status" value="1"/>
</dbReference>
<evidence type="ECO:0000256" key="3">
    <source>
        <dbReference type="ARBA" id="ARBA00011245"/>
    </source>
</evidence>
<dbReference type="InterPro" id="IPR003699">
    <property type="entry name" value="QueA"/>
</dbReference>
<keyword evidence="5 13" id="KW-0808">Transferase</keyword>
<organism evidence="14 15">
    <name type="scientific">Bordetella genomosp. 5</name>
    <dbReference type="NCBI Taxonomy" id="1395608"/>
    <lineage>
        <taxon>Bacteria</taxon>
        <taxon>Pseudomonadati</taxon>
        <taxon>Pseudomonadota</taxon>
        <taxon>Betaproteobacteria</taxon>
        <taxon>Burkholderiales</taxon>
        <taxon>Alcaligenaceae</taxon>
        <taxon>Bordetella</taxon>
    </lineage>
</organism>
<keyword evidence="14" id="KW-0413">Isomerase</keyword>
<dbReference type="EC" id="2.4.99.17" evidence="10 13"/>
<evidence type="ECO:0000256" key="13">
    <source>
        <dbReference type="HAMAP-Rule" id="MF_00113"/>
    </source>
</evidence>
<dbReference type="RefSeq" id="WP_094803495.1">
    <property type="nucleotide sequence ID" value="NZ_NEVP01000012.1"/>
</dbReference>
<reference evidence="14 15" key="1">
    <citation type="submission" date="2017-05" db="EMBL/GenBank/DDBJ databases">
        <title>Complete and WGS of Bordetella genogroups.</title>
        <authorList>
            <person name="Spilker T."/>
            <person name="LiPuma J."/>
        </authorList>
    </citation>
    <scope>NUCLEOTIDE SEQUENCE [LARGE SCALE GENOMIC DNA]</scope>
    <source>
        <strain evidence="14 15">AU10456</strain>
    </source>
</reference>
<accession>A0A261T7X2</accession>
<proteinExistence type="inferred from homology"/>
<comment type="subcellular location">
    <subcellularLocation>
        <location evidence="1 13">Cytoplasm</location>
    </subcellularLocation>
</comment>
<dbReference type="Proteomes" id="UP000216913">
    <property type="component" value="Unassembled WGS sequence"/>
</dbReference>
<dbReference type="GO" id="GO:0051075">
    <property type="term" value="F:S-adenosylmethionine:tRNA ribosyltransferase-isomerase activity"/>
    <property type="evidence" value="ECO:0007669"/>
    <property type="project" value="UniProtKB-EC"/>
</dbReference>
<dbReference type="InterPro" id="IPR042118">
    <property type="entry name" value="QueA_dom1"/>
</dbReference>
<dbReference type="OrthoDB" id="9805933at2"/>
<dbReference type="FunFam" id="3.40.1780.10:FF:000001">
    <property type="entry name" value="S-adenosylmethionine:tRNA ribosyltransferase-isomerase"/>
    <property type="match status" value="1"/>
</dbReference>
<evidence type="ECO:0000256" key="11">
    <source>
        <dbReference type="ARBA" id="ARBA00069325"/>
    </source>
</evidence>
<evidence type="ECO:0000256" key="8">
    <source>
        <dbReference type="ARBA" id="ARBA00052751"/>
    </source>
</evidence>
<evidence type="ECO:0000256" key="5">
    <source>
        <dbReference type="ARBA" id="ARBA00022679"/>
    </source>
</evidence>
<evidence type="ECO:0000256" key="4">
    <source>
        <dbReference type="ARBA" id="ARBA00022490"/>
    </source>
</evidence>
<comment type="similarity">
    <text evidence="9 13">Belongs to the QueA family.</text>
</comment>
<evidence type="ECO:0000256" key="6">
    <source>
        <dbReference type="ARBA" id="ARBA00022691"/>
    </source>
</evidence>
<name>A0A261T7X2_9BORD</name>
<comment type="function">
    <text evidence="13">Transfers and isomerizes the ribose moiety from AdoMet to the 7-aminomethyl group of 7-deazaguanine (preQ1-tRNA) to give epoxyqueuosine (oQ-tRNA).</text>
</comment>